<dbReference type="PANTHER" id="PTHR36057">
    <property type="match status" value="1"/>
</dbReference>
<proteinExistence type="predicted"/>
<dbReference type="InterPro" id="IPR036249">
    <property type="entry name" value="Thioredoxin-like_sf"/>
</dbReference>
<evidence type="ECO:0000313" key="1">
    <source>
        <dbReference type="EMBL" id="KAA2240895.1"/>
    </source>
</evidence>
<keyword evidence="2" id="KW-1185">Reference proteome</keyword>
<dbReference type="InterPro" id="IPR010634">
    <property type="entry name" value="DUF1223"/>
</dbReference>
<name>A0A5B2VPA9_9BACT</name>
<reference evidence="1 2" key="1">
    <citation type="submission" date="2019-09" db="EMBL/GenBank/DDBJ databases">
        <title>Chitinophaga ginsengihumi sp. nov., isolated from soil of ginseng rhizosphere.</title>
        <authorList>
            <person name="Lee J."/>
        </authorList>
    </citation>
    <scope>NUCLEOTIDE SEQUENCE [LARGE SCALE GENOMIC DNA]</scope>
    <source>
        <strain evidence="1 2">BN140078</strain>
    </source>
</reference>
<evidence type="ECO:0000313" key="2">
    <source>
        <dbReference type="Proteomes" id="UP000324611"/>
    </source>
</evidence>
<organism evidence="1 2">
    <name type="scientific">Chitinophaga agrisoli</name>
    <dbReference type="NCBI Taxonomy" id="2607653"/>
    <lineage>
        <taxon>Bacteria</taxon>
        <taxon>Pseudomonadati</taxon>
        <taxon>Bacteroidota</taxon>
        <taxon>Chitinophagia</taxon>
        <taxon>Chitinophagales</taxon>
        <taxon>Chitinophagaceae</taxon>
        <taxon>Chitinophaga</taxon>
    </lineage>
</organism>
<dbReference type="EMBL" id="VUOC01000004">
    <property type="protein sequence ID" value="KAA2240895.1"/>
    <property type="molecule type" value="Genomic_DNA"/>
</dbReference>
<dbReference type="Proteomes" id="UP000324611">
    <property type="component" value="Unassembled WGS sequence"/>
</dbReference>
<comment type="caution">
    <text evidence="1">The sequence shown here is derived from an EMBL/GenBank/DDBJ whole genome shotgun (WGS) entry which is preliminary data.</text>
</comment>
<protein>
    <submittedName>
        <fullName evidence="1">DUF1223 domain-containing protein</fullName>
    </submittedName>
</protein>
<dbReference type="SUPFAM" id="SSF52833">
    <property type="entry name" value="Thioredoxin-like"/>
    <property type="match status" value="1"/>
</dbReference>
<dbReference type="AlphaFoldDB" id="A0A5B2VPA9"/>
<accession>A0A5B2VPA9</accession>
<reference evidence="1 2" key="2">
    <citation type="submission" date="2019-09" db="EMBL/GenBank/DDBJ databases">
        <authorList>
            <person name="Jin C."/>
        </authorList>
    </citation>
    <scope>NUCLEOTIDE SEQUENCE [LARGE SCALE GENOMIC DNA]</scope>
    <source>
        <strain evidence="1 2">BN140078</strain>
    </source>
</reference>
<dbReference type="PANTHER" id="PTHR36057:SF1">
    <property type="entry name" value="LIPOPROTEIN LIPID ATTACHMENT SITE-LIKE PROTEIN, PUTATIVE (DUF1223)-RELATED"/>
    <property type="match status" value="1"/>
</dbReference>
<sequence>MLLCRSLTGYSYQRSNGNKKITGEQKGFAVVELFTSEGCSSCPPADELVAQISRETNNQPVYILAYHVDYWNRLGWKDVFSSADYSSRQDQYAGWLHLKSVYTPQIVVNGREELIGSQEQVLRKAISTSLDRQSDVQLRVAPMQVDKGQLHLQYTVSPAGGQTNLLVAVVQKAAQTQVRRGENSGRTLSHVQVVRKLSSYALDGKDTGAATIQLPAGIPVADLEIISFLQTPANGGIIAATKAAIPVF</sequence>
<gene>
    <name evidence="1" type="ORF">F0L74_19535</name>
</gene>
<dbReference type="Pfam" id="PF06764">
    <property type="entry name" value="DUF1223"/>
    <property type="match status" value="1"/>
</dbReference>